<dbReference type="EMBL" id="SNXE01000001">
    <property type="protein sequence ID" value="TDP13182.1"/>
    <property type="molecule type" value="Genomic_DNA"/>
</dbReference>
<proteinExistence type="predicted"/>
<dbReference type="RefSeq" id="WP_133602083.1">
    <property type="nucleotide sequence ID" value="NZ_JAUFPJ010000001.1"/>
</dbReference>
<dbReference type="InterPro" id="IPR006311">
    <property type="entry name" value="TAT_signal"/>
</dbReference>
<sequence length="306" mass="34113">MPLISPEPTGLRRACSRRRLLAGLGAGLGLGMLAGSPALATTPERLPIVVSDDVLRDYRRFLAGREPLEVQDFGGPHGRRDVAELVLLHKALAEGGGPRSTELLERPTSTRLKADLRAGVGACTGTSYWRRDFEDEDPDLLFSQPVLENGEFEVGLYTMPGNHLAQSARGLDDLRRLRLLSNREWRVDWETLVQLGLGDRLHHVSNWSNMPRMLQGGRADALLAPFQPGVDMALQVDGITLLPIRGLKISMRGTRHYVLSRRHPAMAALLRQLDTGLQNLRRSGLIRQAYTQSGFFHPEVKRWTRL</sequence>
<protein>
    <submittedName>
        <fullName evidence="1">ABC-type amino acid transport substrate-binding protein</fullName>
    </submittedName>
</protein>
<evidence type="ECO:0000313" key="2">
    <source>
        <dbReference type="Proteomes" id="UP000295357"/>
    </source>
</evidence>
<comment type="caution">
    <text evidence="1">The sequence shown here is derived from an EMBL/GenBank/DDBJ whole genome shotgun (WGS) entry which is preliminary data.</text>
</comment>
<organism evidence="1 2">
    <name type="scientific">Roseateles asaccharophilus</name>
    <dbReference type="NCBI Taxonomy" id="582607"/>
    <lineage>
        <taxon>Bacteria</taxon>
        <taxon>Pseudomonadati</taxon>
        <taxon>Pseudomonadota</taxon>
        <taxon>Betaproteobacteria</taxon>
        <taxon>Burkholderiales</taxon>
        <taxon>Sphaerotilaceae</taxon>
        <taxon>Roseateles</taxon>
    </lineage>
</organism>
<dbReference type="OrthoDB" id="5452199at2"/>
<accession>A0A4R6NB35</accession>
<dbReference type="AlphaFoldDB" id="A0A4R6NB35"/>
<name>A0A4R6NB35_9BURK</name>
<evidence type="ECO:0000313" key="1">
    <source>
        <dbReference type="EMBL" id="TDP13182.1"/>
    </source>
</evidence>
<keyword evidence="2" id="KW-1185">Reference proteome</keyword>
<gene>
    <name evidence="1" type="ORF">DFR39_101656</name>
</gene>
<dbReference type="SUPFAM" id="SSF53850">
    <property type="entry name" value="Periplasmic binding protein-like II"/>
    <property type="match status" value="1"/>
</dbReference>
<dbReference type="PROSITE" id="PS51318">
    <property type="entry name" value="TAT"/>
    <property type="match status" value="1"/>
</dbReference>
<dbReference type="Proteomes" id="UP000295357">
    <property type="component" value="Unassembled WGS sequence"/>
</dbReference>
<reference evidence="1 2" key="1">
    <citation type="submission" date="2019-03" db="EMBL/GenBank/DDBJ databases">
        <title>Genomic Encyclopedia of Type Strains, Phase IV (KMG-IV): sequencing the most valuable type-strain genomes for metagenomic binning, comparative biology and taxonomic classification.</title>
        <authorList>
            <person name="Goeker M."/>
        </authorList>
    </citation>
    <scope>NUCLEOTIDE SEQUENCE [LARGE SCALE GENOMIC DNA]</scope>
    <source>
        <strain evidence="1 2">DSM 25082</strain>
    </source>
</reference>